<protein>
    <recommendedName>
        <fullName evidence="3">Lipoprotein</fullName>
    </recommendedName>
</protein>
<reference evidence="1 2" key="1">
    <citation type="submission" date="2023-06" db="EMBL/GenBank/DDBJ databases">
        <title>Nosocomial Elizabethkingia miricola genome.</title>
        <authorList>
            <person name="Morgado S."/>
            <person name="Fonseca E."/>
            <person name="Freitas F."/>
            <person name="Vicente A.C."/>
        </authorList>
    </citation>
    <scope>NUCLEOTIDE SEQUENCE [LARGE SCALE GENOMIC DNA]</scope>
    <source>
        <strain evidence="1 2">EM15</strain>
    </source>
</reference>
<gene>
    <name evidence="1" type="ORF">QT385_06100</name>
</gene>
<proteinExistence type="predicted"/>
<sequence>MKKLIFILIAMLFVISCRNDRDSNNKNKIEIDSKYYSKMSAKTLFLYGKVKDKPNDFNGSIDVISSNDVYFQVNKLNIVYLKVYNSLYSGAIIESPIKNSFIFIDNNTKLKIQILDLNPSSGNFKINGISTIVDYSNEYNLYTNSFKIYVPTNK</sequence>
<comment type="caution">
    <text evidence="1">The sequence shown here is derived from an EMBL/GenBank/DDBJ whole genome shotgun (WGS) entry which is preliminary data.</text>
</comment>
<dbReference type="Proteomes" id="UP001239265">
    <property type="component" value="Unassembled WGS sequence"/>
</dbReference>
<dbReference type="RefSeq" id="WP_078795222.1">
    <property type="nucleotide sequence ID" value="NZ_CP040516.1"/>
</dbReference>
<evidence type="ECO:0000313" key="2">
    <source>
        <dbReference type="Proteomes" id="UP001239265"/>
    </source>
</evidence>
<evidence type="ECO:0008006" key="3">
    <source>
        <dbReference type="Google" id="ProtNLM"/>
    </source>
</evidence>
<organism evidence="1 2">
    <name type="scientific">Elizabethkingia miricola</name>
    <name type="common">Chryseobacterium miricola</name>
    <dbReference type="NCBI Taxonomy" id="172045"/>
    <lineage>
        <taxon>Bacteria</taxon>
        <taxon>Pseudomonadati</taxon>
        <taxon>Bacteroidota</taxon>
        <taxon>Flavobacteriia</taxon>
        <taxon>Flavobacteriales</taxon>
        <taxon>Weeksellaceae</taxon>
        <taxon>Elizabethkingia</taxon>
    </lineage>
</organism>
<name>A0ABD5B485_ELIMR</name>
<accession>A0ABD5B485</accession>
<evidence type="ECO:0000313" key="1">
    <source>
        <dbReference type="EMBL" id="MDQ8748201.1"/>
    </source>
</evidence>
<dbReference type="PROSITE" id="PS51257">
    <property type="entry name" value="PROKAR_LIPOPROTEIN"/>
    <property type="match status" value="1"/>
</dbReference>
<dbReference type="AlphaFoldDB" id="A0ABD5B485"/>
<dbReference type="EMBL" id="JAUCQJ010000002">
    <property type="protein sequence ID" value="MDQ8748201.1"/>
    <property type="molecule type" value="Genomic_DNA"/>
</dbReference>